<accession>A0A6A6UBS6</accession>
<feature type="transmembrane region" description="Helical" evidence="5">
    <location>
        <begin position="398"/>
        <end position="417"/>
    </location>
</feature>
<evidence type="ECO:0000256" key="3">
    <source>
        <dbReference type="ARBA" id="ARBA00022989"/>
    </source>
</evidence>
<dbReference type="GO" id="GO:0016020">
    <property type="term" value="C:membrane"/>
    <property type="evidence" value="ECO:0007669"/>
    <property type="project" value="UniProtKB-SubCell"/>
</dbReference>
<feature type="transmembrane region" description="Helical" evidence="5">
    <location>
        <begin position="479"/>
        <end position="500"/>
    </location>
</feature>
<feature type="transmembrane region" description="Helical" evidence="5">
    <location>
        <begin position="373"/>
        <end position="392"/>
    </location>
</feature>
<dbReference type="InterPro" id="IPR036259">
    <property type="entry name" value="MFS_trans_sf"/>
</dbReference>
<evidence type="ECO:0000256" key="1">
    <source>
        <dbReference type="ARBA" id="ARBA00004141"/>
    </source>
</evidence>
<evidence type="ECO:0000256" key="5">
    <source>
        <dbReference type="SAM" id="Phobius"/>
    </source>
</evidence>
<feature type="transmembrane region" description="Helical" evidence="5">
    <location>
        <begin position="84"/>
        <end position="104"/>
    </location>
</feature>
<keyword evidence="8" id="KW-1185">Reference proteome</keyword>
<dbReference type="Gene3D" id="1.20.1720.10">
    <property type="entry name" value="Multidrug resistance protein D"/>
    <property type="match status" value="1"/>
</dbReference>
<dbReference type="AlphaFoldDB" id="A0A6A6UBS6"/>
<evidence type="ECO:0000259" key="6">
    <source>
        <dbReference type="PROSITE" id="PS50850"/>
    </source>
</evidence>
<feature type="transmembrane region" description="Helical" evidence="5">
    <location>
        <begin position="44"/>
        <end position="64"/>
    </location>
</feature>
<dbReference type="Proteomes" id="UP000799302">
    <property type="component" value="Unassembled WGS sequence"/>
</dbReference>
<dbReference type="SUPFAM" id="SSF103473">
    <property type="entry name" value="MFS general substrate transporter"/>
    <property type="match status" value="1"/>
</dbReference>
<dbReference type="PANTHER" id="PTHR42718">
    <property type="entry name" value="MAJOR FACILITATOR SUPERFAMILY MULTIDRUG TRANSPORTER MFSC"/>
    <property type="match status" value="1"/>
</dbReference>
<gene>
    <name evidence="7" type="ORF">BT63DRAFT_478959</name>
</gene>
<organism evidence="7 8">
    <name type="scientific">Microthyrium microscopicum</name>
    <dbReference type="NCBI Taxonomy" id="703497"/>
    <lineage>
        <taxon>Eukaryota</taxon>
        <taxon>Fungi</taxon>
        <taxon>Dikarya</taxon>
        <taxon>Ascomycota</taxon>
        <taxon>Pezizomycotina</taxon>
        <taxon>Dothideomycetes</taxon>
        <taxon>Dothideomycetes incertae sedis</taxon>
        <taxon>Microthyriales</taxon>
        <taxon>Microthyriaceae</taxon>
        <taxon>Microthyrium</taxon>
    </lineage>
</organism>
<evidence type="ECO:0000256" key="2">
    <source>
        <dbReference type="ARBA" id="ARBA00022692"/>
    </source>
</evidence>
<reference evidence="7" key="1">
    <citation type="journal article" date="2020" name="Stud. Mycol.">
        <title>101 Dothideomycetes genomes: a test case for predicting lifestyles and emergence of pathogens.</title>
        <authorList>
            <person name="Haridas S."/>
            <person name="Albert R."/>
            <person name="Binder M."/>
            <person name="Bloem J."/>
            <person name="Labutti K."/>
            <person name="Salamov A."/>
            <person name="Andreopoulos B."/>
            <person name="Baker S."/>
            <person name="Barry K."/>
            <person name="Bills G."/>
            <person name="Bluhm B."/>
            <person name="Cannon C."/>
            <person name="Castanera R."/>
            <person name="Culley D."/>
            <person name="Daum C."/>
            <person name="Ezra D."/>
            <person name="Gonzalez J."/>
            <person name="Henrissat B."/>
            <person name="Kuo A."/>
            <person name="Liang C."/>
            <person name="Lipzen A."/>
            <person name="Lutzoni F."/>
            <person name="Magnuson J."/>
            <person name="Mondo S."/>
            <person name="Nolan M."/>
            <person name="Ohm R."/>
            <person name="Pangilinan J."/>
            <person name="Park H.-J."/>
            <person name="Ramirez L."/>
            <person name="Alfaro M."/>
            <person name="Sun H."/>
            <person name="Tritt A."/>
            <person name="Yoshinaga Y."/>
            <person name="Zwiers L.-H."/>
            <person name="Turgeon B."/>
            <person name="Goodwin S."/>
            <person name="Spatafora J."/>
            <person name="Crous P."/>
            <person name="Grigoriev I."/>
        </authorList>
    </citation>
    <scope>NUCLEOTIDE SEQUENCE</scope>
    <source>
        <strain evidence="7">CBS 115976</strain>
    </source>
</reference>
<feature type="domain" description="Major facilitator superfamily (MFS) profile" evidence="6">
    <location>
        <begin position="46"/>
        <end position="505"/>
    </location>
</feature>
<dbReference type="GO" id="GO:0022857">
    <property type="term" value="F:transmembrane transporter activity"/>
    <property type="evidence" value="ECO:0007669"/>
    <property type="project" value="InterPro"/>
</dbReference>
<dbReference type="PROSITE" id="PS50850">
    <property type="entry name" value="MFS"/>
    <property type="match status" value="1"/>
</dbReference>
<dbReference type="InterPro" id="IPR011701">
    <property type="entry name" value="MFS"/>
</dbReference>
<dbReference type="OrthoDB" id="2985014at2759"/>
<dbReference type="Gene3D" id="1.20.1250.20">
    <property type="entry name" value="MFS general substrate transporter like domains"/>
    <property type="match status" value="1"/>
</dbReference>
<dbReference type="Pfam" id="PF07690">
    <property type="entry name" value="MFS_1"/>
    <property type="match status" value="1"/>
</dbReference>
<feature type="transmembrane region" description="Helical" evidence="5">
    <location>
        <begin position="243"/>
        <end position="262"/>
    </location>
</feature>
<evidence type="ECO:0000313" key="8">
    <source>
        <dbReference type="Proteomes" id="UP000799302"/>
    </source>
</evidence>
<feature type="transmembrane region" description="Helical" evidence="5">
    <location>
        <begin position="345"/>
        <end position="366"/>
    </location>
</feature>
<feature type="transmembrane region" description="Helical" evidence="5">
    <location>
        <begin position="310"/>
        <end position="333"/>
    </location>
</feature>
<evidence type="ECO:0000313" key="7">
    <source>
        <dbReference type="EMBL" id="KAF2669076.1"/>
    </source>
</evidence>
<feature type="transmembrane region" description="Helical" evidence="5">
    <location>
        <begin position="111"/>
        <end position="130"/>
    </location>
</feature>
<comment type="subcellular location">
    <subcellularLocation>
        <location evidence="1">Membrane</location>
        <topology evidence="1">Multi-pass membrane protein</topology>
    </subcellularLocation>
</comment>
<keyword evidence="4 5" id="KW-0472">Membrane</keyword>
<feature type="transmembrane region" description="Helical" evidence="5">
    <location>
        <begin position="142"/>
        <end position="161"/>
    </location>
</feature>
<feature type="transmembrane region" description="Helical" evidence="5">
    <location>
        <begin position="204"/>
        <end position="222"/>
    </location>
</feature>
<protein>
    <submittedName>
        <fullName evidence="7">Aminotriazole resistance protein</fullName>
    </submittedName>
</protein>
<dbReference type="EMBL" id="MU004235">
    <property type="protein sequence ID" value="KAF2669076.1"/>
    <property type="molecule type" value="Genomic_DNA"/>
</dbReference>
<evidence type="ECO:0000256" key="4">
    <source>
        <dbReference type="ARBA" id="ARBA00023136"/>
    </source>
</evidence>
<dbReference type="InterPro" id="IPR020846">
    <property type="entry name" value="MFS_dom"/>
</dbReference>
<feature type="transmembrane region" description="Helical" evidence="5">
    <location>
        <begin position="268"/>
        <end position="289"/>
    </location>
</feature>
<feature type="transmembrane region" description="Helical" evidence="5">
    <location>
        <begin position="438"/>
        <end position="459"/>
    </location>
</feature>
<proteinExistence type="predicted"/>
<sequence length="537" mass="57994">MALEKSKDVGVVPTSPTDLEDNHSITSIPKYGRPECFTSTSQEIFVVLTATMAVGLNSMTAGIVTVNSSFIGRDLGMTTAEITWLSAASSLASGSFLLLFARIADLFGRRYLFIGSLLIFSIFSLGAGFAKQGVTLDILTGFMGLMSAAAVPPAQGMLAVIYDSPSKRKNAVFACFSAGNPLGFVFGLISGGIVTNIFNWRAAFWWLAIIYFLFTVISVFVIPKDTEERVKLDKGTFKRLDALGSLLVIIGTGLFSAALSMGSDAGWGTGYVIVLLVLGLFFMTIFVFWELYVEYPLIPMGIFKNRDLSLLLVMTVLGFMGFAVSPFWISLYIQRIWQASALKTAVYMLPMAIGGIIVNIIAAVILHRISNKLIMCVGILSYTLSFLLLALTKTSYGYWPMIFPALCLAVVGADFQFNVTNMYVMSSMPKAQQSIASGLFQTLCRLGLTVGMGISTAIYDSSVKSPRAGFHAGDPIQPYSHVFWFATAAAAITLPLIPILKVKTQGNRTKAKSSAAPIVEQATVAAPPMNESLKEVL</sequence>
<dbReference type="PANTHER" id="PTHR42718:SF23">
    <property type="entry name" value="MAJOR FACILITATOR SUPERFAMILY (MFS) PROFILE DOMAIN-CONTAINING PROTEIN"/>
    <property type="match status" value="1"/>
</dbReference>
<name>A0A6A6UBS6_9PEZI</name>
<keyword evidence="3 5" id="KW-1133">Transmembrane helix</keyword>
<feature type="transmembrane region" description="Helical" evidence="5">
    <location>
        <begin position="173"/>
        <end position="198"/>
    </location>
</feature>
<keyword evidence="2 5" id="KW-0812">Transmembrane</keyword>